<evidence type="ECO:0000313" key="3">
    <source>
        <dbReference type="Proteomes" id="UP000030689"/>
    </source>
</evidence>
<reference evidence="2 3" key="1">
    <citation type="journal article" date="2013" name="Front. Plant Sci.">
        <title>The Reference Genome of the Halophytic Plant Eutrema salsugineum.</title>
        <authorList>
            <person name="Yang R."/>
            <person name="Jarvis D.E."/>
            <person name="Chen H."/>
            <person name="Beilstein M.A."/>
            <person name="Grimwood J."/>
            <person name="Jenkins J."/>
            <person name="Shu S."/>
            <person name="Prochnik S."/>
            <person name="Xin M."/>
            <person name="Ma C."/>
            <person name="Schmutz J."/>
            <person name="Wing R.A."/>
            <person name="Mitchell-Olds T."/>
            <person name="Schumaker K.S."/>
            <person name="Wang X."/>
        </authorList>
    </citation>
    <scope>NUCLEOTIDE SEQUENCE [LARGE SCALE GENOMIC DNA]</scope>
</reference>
<dbReference type="eggNOG" id="ENOG502RZTU">
    <property type="taxonomic scope" value="Eukaryota"/>
</dbReference>
<dbReference type="Gramene" id="ESQ46961">
    <property type="protein sequence ID" value="ESQ46961"/>
    <property type="gene ID" value="EUTSA_v10027885mg"/>
</dbReference>
<dbReference type="OMA" id="AHEIFYM"/>
<dbReference type="Proteomes" id="UP000030689">
    <property type="component" value="Unassembled WGS sequence"/>
</dbReference>
<evidence type="ECO:0000313" key="2">
    <source>
        <dbReference type="EMBL" id="ESQ46961.1"/>
    </source>
</evidence>
<proteinExistence type="predicted"/>
<feature type="compositionally biased region" description="Basic and acidic residues" evidence="1">
    <location>
        <begin position="198"/>
        <end position="217"/>
    </location>
</feature>
<dbReference type="EMBL" id="KI517416">
    <property type="protein sequence ID" value="ESQ46961.1"/>
    <property type="molecule type" value="Genomic_DNA"/>
</dbReference>
<dbReference type="AlphaFoldDB" id="V4NKN9"/>
<name>V4NKN9_EUTSA</name>
<accession>V4NKN9</accession>
<dbReference type="OrthoDB" id="1111059at2759"/>
<feature type="region of interest" description="Disordered" evidence="1">
    <location>
        <begin position="189"/>
        <end position="217"/>
    </location>
</feature>
<feature type="region of interest" description="Disordered" evidence="1">
    <location>
        <begin position="122"/>
        <end position="147"/>
    </location>
</feature>
<dbReference type="PANTHER" id="PTHR33095:SF68">
    <property type="entry name" value="(RAPE) HYPOTHETICAL PROTEIN"/>
    <property type="match status" value="1"/>
</dbReference>
<dbReference type="PANTHER" id="PTHR33095">
    <property type="entry name" value="OS07G0619500 PROTEIN"/>
    <property type="match status" value="1"/>
</dbReference>
<dbReference type="STRING" id="72664.V4NKN9"/>
<dbReference type="Pfam" id="PF07816">
    <property type="entry name" value="DUF1645"/>
    <property type="match status" value="1"/>
</dbReference>
<evidence type="ECO:0000256" key="1">
    <source>
        <dbReference type="SAM" id="MobiDB-lite"/>
    </source>
</evidence>
<protein>
    <recommendedName>
        <fullName evidence="4">DUF1645 domain-containing protein</fullName>
    </recommendedName>
</protein>
<evidence type="ECO:0008006" key="4">
    <source>
        <dbReference type="Google" id="ProtNLM"/>
    </source>
</evidence>
<keyword evidence="3" id="KW-1185">Reference proteome</keyword>
<sequence>MRQIEHHYGEKGKLHTMEKEDDNTYTASFCPSFSSYTGDGLAETADRVRSEFSDEEYSNGDEFEFVNAFSGDRGFVFPIFNQILAPKLSAAKSDGDKNEPSRAAAAVTTQLGDLLLRDREDPAPTLVYSSSESDEEDGITSESYCPWTPEKSRIGGWRKSKSTGSSSSSSRRWRIKDLLKRSYSEGKQSLNFLNSNSKNRERNRDESSKTKKVSSGHEKFYLRNRAMKEEEKRRTYLPYKKDIVGLFFNIHHRSGKTIPCSLIPLKKFGQ</sequence>
<dbReference type="InterPro" id="IPR012442">
    <property type="entry name" value="DUF1645_plant"/>
</dbReference>
<gene>
    <name evidence="2" type="ORF">EUTSA_v10027885mg</name>
</gene>
<dbReference type="KEGG" id="eus:EUTSA_v10027885mg"/>
<organism evidence="2 3">
    <name type="scientific">Eutrema salsugineum</name>
    <name type="common">Saltwater cress</name>
    <name type="synonym">Sisymbrium salsugineum</name>
    <dbReference type="NCBI Taxonomy" id="72664"/>
    <lineage>
        <taxon>Eukaryota</taxon>
        <taxon>Viridiplantae</taxon>
        <taxon>Streptophyta</taxon>
        <taxon>Embryophyta</taxon>
        <taxon>Tracheophyta</taxon>
        <taxon>Spermatophyta</taxon>
        <taxon>Magnoliopsida</taxon>
        <taxon>eudicotyledons</taxon>
        <taxon>Gunneridae</taxon>
        <taxon>Pentapetalae</taxon>
        <taxon>rosids</taxon>
        <taxon>malvids</taxon>
        <taxon>Brassicales</taxon>
        <taxon>Brassicaceae</taxon>
        <taxon>Eutremeae</taxon>
        <taxon>Eutrema</taxon>
    </lineage>
</organism>